<organism evidence="1">
    <name type="scientific">Phaffia rhodozyma</name>
    <name type="common">Yeast</name>
    <name type="synonym">Xanthophyllomyces dendrorhous</name>
    <dbReference type="NCBI Taxonomy" id="264483"/>
    <lineage>
        <taxon>Eukaryota</taxon>
        <taxon>Fungi</taxon>
        <taxon>Dikarya</taxon>
        <taxon>Basidiomycota</taxon>
        <taxon>Agaricomycotina</taxon>
        <taxon>Tremellomycetes</taxon>
        <taxon>Cystofilobasidiales</taxon>
        <taxon>Mrakiaceae</taxon>
        <taxon>Phaffia</taxon>
    </lineage>
</organism>
<reference evidence="1" key="1">
    <citation type="submission" date="2014-08" db="EMBL/GenBank/DDBJ databases">
        <authorList>
            <person name="Sharma Rahul"/>
            <person name="Thines Marco"/>
        </authorList>
    </citation>
    <scope>NUCLEOTIDE SEQUENCE</scope>
</reference>
<sequence length="87" mass="9453">MPLVPIPSHVLKQCALLAGGSFYASYHLTKSVHQSIPETISEAGPSRMVRAVMSALPVVVVSDRVDLSGFGRVDDAEWVCRAPWFVD</sequence>
<proteinExistence type="predicted"/>
<protein>
    <submittedName>
        <fullName evidence="1">Uncharacterized protein</fullName>
    </submittedName>
</protein>
<name>A0A0F7ST18_PHARH</name>
<dbReference type="AlphaFoldDB" id="A0A0F7ST18"/>
<dbReference type="EMBL" id="LN483142">
    <property type="protein sequence ID" value="CED83213.1"/>
    <property type="molecule type" value="Genomic_DNA"/>
</dbReference>
<accession>A0A0F7ST18</accession>
<evidence type="ECO:0000313" key="1">
    <source>
        <dbReference type="EMBL" id="CED83213.1"/>
    </source>
</evidence>